<gene>
    <name evidence="3" type="ORF">GH885_20625</name>
</gene>
<keyword evidence="2" id="KW-0472">Membrane</keyword>
<proteinExistence type="predicted"/>
<dbReference type="EMBL" id="WJEE01000090">
    <property type="protein sequence ID" value="MRI68714.1"/>
    <property type="molecule type" value="Genomic_DNA"/>
</dbReference>
<keyword evidence="2" id="KW-1133">Transmembrane helix</keyword>
<feature type="compositionally biased region" description="Polar residues" evidence="1">
    <location>
        <begin position="139"/>
        <end position="149"/>
    </location>
</feature>
<evidence type="ECO:0000256" key="1">
    <source>
        <dbReference type="SAM" id="MobiDB-lite"/>
    </source>
</evidence>
<feature type="compositionally biased region" description="Basic and acidic residues" evidence="1">
    <location>
        <begin position="111"/>
        <end position="137"/>
    </location>
</feature>
<dbReference type="RefSeq" id="WP_153837155.1">
    <property type="nucleotide sequence ID" value="NZ_JBHUMW010000060.1"/>
</dbReference>
<organism evidence="3 4">
    <name type="scientific">Gracilibacillus thailandensis</name>
    <dbReference type="NCBI Taxonomy" id="563735"/>
    <lineage>
        <taxon>Bacteria</taxon>
        <taxon>Bacillati</taxon>
        <taxon>Bacillota</taxon>
        <taxon>Bacilli</taxon>
        <taxon>Bacillales</taxon>
        <taxon>Bacillaceae</taxon>
        <taxon>Gracilibacillus</taxon>
    </lineage>
</organism>
<keyword evidence="4" id="KW-1185">Reference proteome</keyword>
<evidence type="ECO:0000313" key="3">
    <source>
        <dbReference type="EMBL" id="MRI68714.1"/>
    </source>
</evidence>
<dbReference type="AlphaFoldDB" id="A0A6N7R6B9"/>
<keyword evidence="2" id="KW-0812">Transmembrane</keyword>
<name>A0A6N7R6B9_9BACI</name>
<evidence type="ECO:0000256" key="2">
    <source>
        <dbReference type="SAM" id="Phobius"/>
    </source>
</evidence>
<dbReference type="Proteomes" id="UP000435187">
    <property type="component" value="Unassembled WGS sequence"/>
</dbReference>
<evidence type="ECO:0000313" key="4">
    <source>
        <dbReference type="Proteomes" id="UP000435187"/>
    </source>
</evidence>
<sequence>MDHFDSQVKSHLKNHLDKNVYFSIDNKEKVTQSLFKKRRHPFIITGLTTFIFSLVLILAISFPFWIQSENNIILEQSASPFSELNISVKEIIPEGFFKQKEQESEEIHTIENNKNDIDHNVSKHNENTSIEDNKDSNAEDSNNQVNQNETVDEETFIQLVKKYNNMGDYLTENMTFEESLTPEDGPDSITSFESKTFSSKKEYYDYLSTFMTYDLAKDLWDYRLVEYNNKLGVIPMDGHISFLLDQPYTIERLSETEYFINQEHSSDLYGAINLTIYFTFQEDQWLISKIEKG</sequence>
<comment type="caution">
    <text evidence="3">The sequence shown here is derived from an EMBL/GenBank/DDBJ whole genome shotgun (WGS) entry which is preliminary data.</text>
</comment>
<feature type="transmembrane region" description="Helical" evidence="2">
    <location>
        <begin position="42"/>
        <end position="66"/>
    </location>
</feature>
<reference evidence="3 4" key="1">
    <citation type="submission" date="2019-10" db="EMBL/GenBank/DDBJ databases">
        <title>Gracilibacillus salitolerans sp. nov., a moderate halophile isolated from a saline soil in northwest China.</title>
        <authorList>
            <person name="Gan L."/>
        </authorList>
    </citation>
    <scope>NUCLEOTIDE SEQUENCE [LARGE SCALE GENOMIC DNA]</scope>
    <source>
        <strain evidence="3 4">TP2-8</strain>
    </source>
</reference>
<protein>
    <submittedName>
        <fullName evidence="3">Uncharacterized protein</fullName>
    </submittedName>
</protein>
<feature type="region of interest" description="Disordered" evidence="1">
    <location>
        <begin position="111"/>
        <end position="150"/>
    </location>
</feature>
<accession>A0A6N7R6B9</accession>